<name>U5TRG7_SERMA</name>
<proteinExistence type="predicted"/>
<dbReference type="EMBL" id="KF615855">
    <property type="protein sequence ID" value="AGZ03859.1"/>
    <property type="molecule type" value="Genomic_DNA"/>
</dbReference>
<accession>U5TRG7</accession>
<reference evidence="1" key="1">
    <citation type="journal article" date="2014" name="J. Antimicrob. Chemother.">
        <title>Serratia marcescens harbouring SME-type class A carbapenemases in Canada and the presence of blaSME on a novel genomic island, SmarGI1-1.</title>
        <authorList>
            <person name="Mataseje L.F."/>
            <person name="Boyd D.A."/>
            <person name="Delport J."/>
            <person name="Hoang L."/>
            <person name="Imperial M."/>
            <person name="Lefebvre B."/>
            <person name="Kuhn M."/>
            <person name="Van Caeseele P."/>
            <person name="Willey B.M."/>
            <person name="Mulvey M.R."/>
        </authorList>
    </citation>
    <scope>NUCLEOTIDE SEQUENCE</scope>
    <source>
        <strain evidence="1">N12-0620</strain>
    </source>
</reference>
<organism evidence="1">
    <name type="scientific">Serratia marcescens</name>
    <dbReference type="NCBI Taxonomy" id="615"/>
    <lineage>
        <taxon>Bacteria</taxon>
        <taxon>Pseudomonadati</taxon>
        <taxon>Pseudomonadota</taxon>
        <taxon>Gammaproteobacteria</taxon>
        <taxon>Enterobacterales</taxon>
        <taxon>Yersiniaceae</taxon>
        <taxon>Serratia</taxon>
    </lineage>
</organism>
<protein>
    <submittedName>
        <fullName evidence="1">Uncharacterized protein</fullName>
    </submittedName>
</protein>
<evidence type="ECO:0000313" key="1">
    <source>
        <dbReference type="EMBL" id="AGZ03859.1"/>
    </source>
</evidence>
<dbReference type="AlphaFoldDB" id="U5TRG7"/>
<sequence>MPVFEAKVFILDFFHLFDIIGFHTIKFRFPVVVRVHQFTSSPVHQFTSSPVRLS</sequence>
<gene>
    <name evidence="1" type="ORF">SME12620_26</name>
</gene>